<sequence>MVDIMGHLAFGLLFALPAWFIWRKRISVAFVGFALITSLLPDVDLWLARWFPGQIHHHGVTHTIVFVVLASLVTGIIAAAFLTGPLDNWFEWGRFNKGSMFTFASVAFLLGGLSHIFADMLSAPDISTPIEPFWPFFDKPWSVDLIYYNDPVWNSIFLTAILLLHVGLAYTVGPMDHR</sequence>
<keyword evidence="3" id="KW-1185">Reference proteome</keyword>
<dbReference type="RefSeq" id="WP_097379348.1">
    <property type="nucleotide sequence ID" value="NZ_NXNI01000001.1"/>
</dbReference>
<keyword evidence="1" id="KW-0472">Membrane</keyword>
<dbReference type="EMBL" id="NXNI01000001">
    <property type="protein sequence ID" value="PCR90400.1"/>
    <property type="molecule type" value="Genomic_DNA"/>
</dbReference>
<dbReference type="GO" id="GO:0016740">
    <property type="term" value="F:transferase activity"/>
    <property type="evidence" value="ECO:0007669"/>
    <property type="project" value="UniProtKB-KW"/>
</dbReference>
<dbReference type="Pfam" id="PF04307">
    <property type="entry name" value="YdjM"/>
    <property type="match status" value="1"/>
</dbReference>
<accession>A0A2A5QU93</accession>
<reference evidence="2 3" key="1">
    <citation type="submission" date="2017-09" db="EMBL/GenBank/DDBJ databases">
        <title>Genome sequences of Natrinema ejinorence JCM 13890T.</title>
        <authorList>
            <person name="Roh S.W."/>
            <person name="Kim Y.B."/>
            <person name="Kim J.Y."/>
        </authorList>
    </citation>
    <scope>NUCLEOTIDE SEQUENCE [LARGE SCALE GENOMIC DNA]</scope>
    <source>
        <strain evidence="2 3">JCM 13890</strain>
    </source>
</reference>
<dbReference type="Proteomes" id="UP000219689">
    <property type="component" value="Unassembled WGS sequence"/>
</dbReference>
<organism evidence="2 3">
    <name type="scientific">Natrinema ejinorense</name>
    <dbReference type="NCBI Taxonomy" id="373386"/>
    <lineage>
        <taxon>Archaea</taxon>
        <taxon>Methanobacteriati</taxon>
        <taxon>Methanobacteriota</taxon>
        <taxon>Stenosarchaea group</taxon>
        <taxon>Halobacteria</taxon>
        <taxon>Halobacteriales</taxon>
        <taxon>Natrialbaceae</taxon>
        <taxon>Natrinema</taxon>
    </lineage>
</organism>
<name>A0A2A5QU93_9EURY</name>
<dbReference type="OrthoDB" id="328023at2157"/>
<feature type="transmembrane region" description="Helical" evidence="1">
    <location>
        <begin position="63"/>
        <end position="86"/>
    </location>
</feature>
<gene>
    <name evidence="2" type="ORF">CP557_07535</name>
</gene>
<keyword evidence="1" id="KW-0812">Transmembrane</keyword>
<protein>
    <submittedName>
        <fullName evidence="2">GCN5 family acetyltransferase</fullName>
    </submittedName>
</protein>
<evidence type="ECO:0000256" key="1">
    <source>
        <dbReference type="SAM" id="Phobius"/>
    </source>
</evidence>
<evidence type="ECO:0000313" key="3">
    <source>
        <dbReference type="Proteomes" id="UP000219689"/>
    </source>
</evidence>
<comment type="caution">
    <text evidence="2">The sequence shown here is derived from an EMBL/GenBank/DDBJ whole genome shotgun (WGS) entry which is preliminary data.</text>
</comment>
<feature type="transmembrane region" description="Helical" evidence="1">
    <location>
        <begin position="6"/>
        <end position="22"/>
    </location>
</feature>
<feature type="transmembrane region" description="Helical" evidence="1">
    <location>
        <begin position="152"/>
        <end position="172"/>
    </location>
</feature>
<proteinExistence type="predicted"/>
<evidence type="ECO:0000313" key="2">
    <source>
        <dbReference type="EMBL" id="PCR90400.1"/>
    </source>
</evidence>
<feature type="transmembrane region" description="Helical" evidence="1">
    <location>
        <begin position="29"/>
        <end position="51"/>
    </location>
</feature>
<keyword evidence="1" id="KW-1133">Transmembrane helix</keyword>
<dbReference type="AlphaFoldDB" id="A0A2A5QU93"/>
<dbReference type="InterPro" id="IPR007404">
    <property type="entry name" value="YdjM-like"/>
</dbReference>
<feature type="transmembrane region" description="Helical" evidence="1">
    <location>
        <begin position="98"/>
        <end position="118"/>
    </location>
</feature>
<keyword evidence="2" id="KW-0808">Transferase</keyword>